<dbReference type="EMBL" id="JBHRWI010000015">
    <property type="protein sequence ID" value="MFC3510581.1"/>
    <property type="molecule type" value="Genomic_DNA"/>
</dbReference>
<name>A0ABV7QBS6_9PSEU</name>
<protein>
    <submittedName>
        <fullName evidence="1">Uncharacterized protein</fullName>
    </submittedName>
</protein>
<proteinExistence type="predicted"/>
<accession>A0ABV7QBS6</accession>
<evidence type="ECO:0000313" key="1">
    <source>
        <dbReference type="EMBL" id="MFC3510581.1"/>
    </source>
</evidence>
<gene>
    <name evidence="1" type="ORF">ACFORO_10445</name>
</gene>
<sequence>MSAADDLEREARARLQERVHVMIDEAIEGYWRDVIGCEVKYFVREGPAKYLRYTDNLGAATDRSGLDGELRRLLGGGS</sequence>
<evidence type="ECO:0000313" key="2">
    <source>
        <dbReference type="Proteomes" id="UP001595764"/>
    </source>
</evidence>
<organism evidence="1 2">
    <name type="scientific">Amycolatopsis halotolerans</name>
    <dbReference type="NCBI Taxonomy" id="330083"/>
    <lineage>
        <taxon>Bacteria</taxon>
        <taxon>Bacillati</taxon>
        <taxon>Actinomycetota</taxon>
        <taxon>Actinomycetes</taxon>
        <taxon>Pseudonocardiales</taxon>
        <taxon>Pseudonocardiaceae</taxon>
        <taxon>Amycolatopsis</taxon>
    </lineage>
</organism>
<dbReference type="Proteomes" id="UP001595764">
    <property type="component" value="Unassembled WGS sequence"/>
</dbReference>
<keyword evidence="2" id="KW-1185">Reference proteome</keyword>
<reference evidence="2" key="1">
    <citation type="journal article" date="2019" name="Int. J. Syst. Evol. Microbiol.">
        <title>The Global Catalogue of Microorganisms (GCM) 10K type strain sequencing project: providing services to taxonomists for standard genome sequencing and annotation.</title>
        <authorList>
            <consortium name="The Broad Institute Genomics Platform"/>
            <consortium name="The Broad Institute Genome Sequencing Center for Infectious Disease"/>
            <person name="Wu L."/>
            <person name="Ma J."/>
        </authorList>
    </citation>
    <scope>NUCLEOTIDE SEQUENCE [LARGE SCALE GENOMIC DNA]</scope>
    <source>
        <strain evidence="2">CGMCC 4.7682</strain>
    </source>
</reference>
<dbReference type="RefSeq" id="WP_377868679.1">
    <property type="nucleotide sequence ID" value="NZ_JBHMAY010000007.1"/>
</dbReference>
<comment type="caution">
    <text evidence="1">The sequence shown here is derived from an EMBL/GenBank/DDBJ whole genome shotgun (WGS) entry which is preliminary data.</text>
</comment>